<feature type="region of interest" description="Disordered" evidence="34">
    <location>
        <begin position="716"/>
        <end position="761"/>
    </location>
</feature>
<evidence type="ECO:0000256" key="26">
    <source>
        <dbReference type="ARBA" id="ARBA00023212"/>
    </source>
</evidence>
<dbReference type="Proteomes" id="UP000694545">
    <property type="component" value="Unplaced"/>
</dbReference>
<dbReference type="Gene3D" id="3.40.800.20">
    <property type="entry name" value="Histone deacetylase domain"/>
    <property type="match status" value="2"/>
</dbReference>
<evidence type="ECO:0000256" key="5">
    <source>
        <dbReference type="ARBA" id="ARBA00004300"/>
    </source>
</evidence>
<dbReference type="InterPro" id="IPR001607">
    <property type="entry name" value="Znf_UBP"/>
</dbReference>
<keyword evidence="14" id="KW-0808">Transferase</keyword>
<feature type="compositionally biased region" description="Basic and acidic residues" evidence="34">
    <location>
        <begin position="745"/>
        <end position="755"/>
    </location>
</feature>
<keyword evidence="10" id="KW-0488">Methylation</keyword>
<evidence type="ECO:0000256" key="15">
    <source>
        <dbReference type="ARBA" id="ARBA00022723"/>
    </source>
</evidence>
<keyword evidence="21" id="KW-0832">Ubl conjugation</keyword>
<evidence type="ECO:0000256" key="18">
    <source>
        <dbReference type="ARBA" id="ARBA00022786"/>
    </source>
</evidence>
<evidence type="ECO:0000256" key="12">
    <source>
        <dbReference type="ARBA" id="ARBA00022491"/>
    </source>
</evidence>
<evidence type="ECO:0000256" key="16">
    <source>
        <dbReference type="ARBA" id="ARBA00022737"/>
    </source>
</evidence>
<evidence type="ECO:0000313" key="36">
    <source>
        <dbReference type="Ensembl" id="ENSVKKP00000004839.1"/>
    </source>
</evidence>
<dbReference type="FunFam" id="3.40.800.20:FF:000005">
    <property type="entry name" value="histone deacetylase 6"/>
    <property type="match status" value="2"/>
</dbReference>
<dbReference type="GO" id="GO:0040029">
    <property type="term" value="P:epigenetic regulation of gene expression"/>
    <property type="evidence" value="ECO:0007669"/>
    <property type="project" value="TreeGrafter"/>
</dbReference>
<evidence type="ECO:0000313" key="37">
    <source>
        <dbReference type="Proteomes" id="UP000694545"/>
    </source>
</evidence>
<dbReference type="GO" id="GO:0000118">
    <property type="term" value="C:histone deacetylase complex"/>
    <property type="evidence" value="ECO:0007669"/>
    <property type="project" value="TreeGrafter"/>
</dbReference>
<dbReference type="GO" id="GO:0051130">
    <property type="term" value="P:positive regulation of cellular component organization"/>
    <property type="evidence" value="ECO:0007669"/>
    <property type="project" value="UniProtKB-ARBA"/>
</dbReference>
<dbReference type="InterPro" id="IPR000286">
    <property type="entry name" value="HDACs"/>
</dbReference>
<dbReference type="GO" id="GO:0008270">
    <property type="term" value="F:zinc ion binding"/>
    <property type="evidence" value="ECO:0007669"/>
    <property type="project" value="UniProtKB-KW"/>
</dbReference>
<evidence type="ECO:0000256" key="28">
    <source>
        <dbReference type="ARBA" id="ARBA00023273"/>
    </source>
</evidence>
<evidence type="ECO:0000256" key="7">
    <source>
        <dbReference type="ARBA" id="ARBA00004489"/>
    </source>
</evidence>
<evidence type="ECO:0000256" key="34">
    <source>
        <dbReference type="SAM" id="MobiDB-lite"/>
    </source>
</evidence>
<evidence type="ECO:0000256" key="33">
    <source>
        <dbReference type="PROSITE-ProRule" id="PRU00502"/>
    </source>
</evidence>
<comment type="similarity">
    <text evidence="9">Belongs to the histone deacetylase family. HD type 2 subfamily.</text>
</comment>
<evidence type="ECO:0000256" key="17">
    <source>
        <dbReference type="ARBA" id="ARBA00022771"/>
    </source>
</evidence>
<dbReference type="GO" id="GO:0030425">
    <property type="term" value="C:dendrite"/>
    <property type="evidence" value="ECO:0007669"/>
    <property type="project" value="UniProtKB-SubCell"/>
</dbReference>
<evidence type="ECO:0000256" key="21">
    <source>
        <dbReference type="ARBA" id="ARBA00022843"/>
    </source>
</evidence>
<evidence type="ECO:0000256" key="22">
    <source>
        <dbReference type="ARBA" id="ARBA00022853"/>
    </source>
</evidence>
<reference evidence="36" key="1">
    <citation type="submission" date="2025-08" db="UniProtKB">
        <authorList>
            <consortium name="Ensembl"/>
        </authorList>
    </citation>
    <scope>IDENTIFICATION</scope>
</reference>
<evidence type="ECO:0000256" key="3">
    <source>
        <dbReference type="ARBA" id="ARBA00004123"/>
    </source>
</evidence>
<comment type="pathway">
    <text evidence="8">Protein modification; protein ubiquitination.</text>
</comment>
<evidence type="ECO:0000256" key="6">
    <source>
        <dbReference type="ARBA" id="ARBA00004484"/>
    </source>
</evidence>
<dbReference type="FunFam" id="3.30.40.10:FF:000342">
    <property type="entry name" value="Histone deacetylase 6"/>
    <property type="match status" value="1"/>
</dbReference>
<dbReference type="GO" id="GO:0006950">
    <property type="term" value="P:response to stress"/>
    <property type="evidence" value="ECO:0007669"/>
    <property type="project" value="UniProtKB-ARBA"/>
</dbReference>
<feature type="compositionally biased region" description="Low complexity" evidence="34">
    <location>
        <begin position="722"/>
        <end position="731"/>
    </location>
</feature>
<keyword evidence="27" id="KW-0539">Nucleus</keyword>
<evidence type="ECO:0000256" key="27">
    <source>
        <dbReference type="ARBA" id="ARBA00023242"/>
    </source>
</evidence>
<protein>
    <recommendedName>
        <fullName evidence="31">Protein deacetylase HDAC6</fullName>
    </recommendedName>
    <alternativeName>
        <fullName evidence="32">Tubulin-lysine deacetylase HDAC6</fullName>
    </alternativeName>
</protein>
<dbReference type="InterPro" id="IPR023801">
    <property type="entry name" value="His_deacetylse_dom"/>
</dbReference>
<dbReference type="SMART" id="SM00290">
    <property type="entry name" value="ZnF_UBP"/>
    <property type="match status" value="1"/>
</dbReference>
<dbReference type="InterPro" id="IPR013083">
    <property type="entry name" value="Znf_RING/FYVE/PHD"/>
</dbReference>
<feature type="region of interest" description="Disordered" evidence="34">
    <location>
        <begin position="661"/>
        <end position="692"/>
    </location>
</feature>
<feature type="domain" description="UBP-type" evidence="35">
    <location>
        <begin position="776"/>
        <end position="864"/>
    </location>
</feature>
<name>A0A8D2J7P1_VARKO</name>
<keyword evidence="26" id="KW-0206">Cytoskeleton</keyword>
<comment type="catalytic activity">
    <reaction evidence="30">
        <text>N(6)-acetyl-L-lysyl-[alpha-tubulin] + H2O = L-lysyl-[alpha-tubulin] + acetate</text>
        <dbReference type="Rhea" id="RHEA:21548"/>
        <dbReference type="Rhea" id="RHEA-COMP:11278"/>
        <dbReference type="Rhea" id="RHEA-COMP:11279"/>
        <dbReference type="ChEBI" id="CHEBI:15377"/>
        <dbReference type="ChEBI" id="CHEBI:29969"/>
        <dbReference type="ChEBI" id="CHEBI:30089"/>
        <dbReference type="ChEBI" id="CHEBI:61930"/>
    </reaction>
    <physiologicalReaction direction="left-to-right" evidence="30">
        <dbReference type="Rhea" id="RHEA:21549"/>
    </physiologicalReaction>
</comment>
<evidence type="ECO:0000256" key="32">
    <source>
        <dbReference type="ARBA" id="ARBA00082852"/>
    </source>
</evidence>
<evidence type="ECO:0000256" key="10">
    <source>
        <dbReference type="ARBA" id="ARBA00022481"/>
    </source>
</evidence>
<keyword evidence="19" id="KW-0378">Hydrolase</keyword>
<dbReference type="PRINTS" id="PR01270">
    <property type="entry name" value="HDASUPER"/>
</dbReference>
<keyword evidence="18" id="KW-0833">Ubl conjugation pathway</keyword>
<accession>A0A8D2J7P1</accession>
<keyword evidence="23" id="KW-0805">Transcription regulation</keyword>
<evidence type="ECO:0000256" key="8">
    <source>
        <dbReference type="ARBA" id="ARBA00004906"/>
    </source>
</evidence>
<evidence type="ECO:0000256" key="31">
    <source>
        <dbReference type="ARBA" id="ARBA00068733"/>
    </source>
</evidence>
<keyword evidence="37" id="KW-1185">Reference proteome</keyword>
<evidence type="ECO:0000256" key="13">
    <source>
        <dbReference type="ARBA" id="ARBA00022553"/>
    </source>
</evidence>
<evidence type="ECO:0000256" key="24">
    <source>
        <dbReference type="ARBA" id="ARBA00023163"/>
    </source>
</evidence>
<evidence type="ECO:0000256" key="2">
    <source>
        <dbReference type="ARBA" id="ARBA00004120"/>
    </source>
</evidence>
<dbReference type="Pfam" id="PF00850">
    <property type="entry name" value="Hist_deacetyl"/>
    <property type="match status" value="2"/>
</dbReference>
<organism evidence="36 37">
    <name type="scientific">Varanus komodoensis</name>
    <name type="common">Komodo dragon</name>
    <dbReference type="NCBI Taxonomy" id="61221"/>
    <lineage>
        <taxon>Eukaryota</taxon>
        <taxon>Metazoa</taxon>
        <taxon>Chordata</taxon>
        <taxon>Craniata</taxon>
        <taxon>Vertebrata</taxon>
        <taxon>Euteleostomi</taxon>
        <taxon>Lepidosauria</taxon>
        <taxon>Squamata</taxon>
        <taxon>Bifurcata</taxon>
        <taxon>Unidentata</taxon>
        <taxon>Episquamata</taxon>
        <taxon>Toxicofera</taxon>
        <taxon>Anguimorpha</taxon>
        <taxon>Paleoanguimorpha</taxon>
        <taxon>Varanoidea</taxon>
        <taxon>Varanidae</taxon>
        <taxon>Varanus</taxon>
    </lineage>
</organism>
<dbReference type="InterPro" id="IPR037138">
    <property type="entry name" value="His_deacetylse_dom_sf"/>
</dbReference>
<evidence type="ECO:0000256" key="1">
    <source>
        <dbReference type="ARBA" id="ARBA00001947"/>
    </source>
</evidence>
<evidence type="ECO:0000256" key="4">
    <source>
        <dbReference type="ARBA" id="ARBA00004279"/>
    </source>
</evidence>
<keyword evidence="16" id="KW-0677">Repeat</keyword>
<keyword evidence="15" id="KW-0479">Metal-binding</keyword>
<keyword evidence="24" id="KW-0804">Transcription</keyword>
<dbReference type="GO" id="GO:0032886">
    <property type="term" value="P:regulation of microtubule-based process"/>
    <property type="evidence" value="ECO:0007669"/>
    <property type="project" value="UniProtKB-ARBA"/>
</dbReference>
<keyword evidence="28" id="KW-0966">Cell projection</keyword>
<dbReference type="GO" id="GO:0003779">
    <property type="term" value="F:actin binding"/>
    <property type="evidence" value="ECO:0007669"/>
    <property type="project" value="UniProtKB-KW"/>
</dbReference>
<dbReference type="GO" id="GO:0004407">
    <property type="term" value="F:histone deacetylase activity"/>
    <property type="evidence" value="ECO:0007669"/>
    <property type="project" value="TreeGrafter"/>
</dbReference>
<dbReference type="GO" id="GO:0043204">
    <property type="term" value="C:perikaryon"/>
    <property type="evidence" value="ECO:0007669"/>
    <property type="project" value="UniProtKB-SubCell"/>
</dbReference>
<keyword evidence="17 33" id="KW-0863">Zinc-finger</keyword>
<dbReference type="GO" id="GO:0016787">
    <property type="term" value="F:hydrolase activity"/>
    <property type="evidence" value="ECO:0007669"/>
    <property type="project" value="UniProtKB-KW"/>
</dbReference>
<proteinExistence type="inferred from homology"/>
<evidence type="ECO:0000256" key="20">
    <source>
        <dbReference type="ARBA" id="ARBA00022833"/>
    </source>
</evidence>
<comment type="catalytic activity">
    <reaction evidence="29">
        <text>N(6)-acetyl-L-lysyl-[protein] + H2O = L-lysyl-[protein] + acetate</text>
        <dbReference type="Rhea" id="RHEA:58108"/>
        <dbReference type="Rhea" id="RHEA-COMP:9752"/>
        <dbReference type="Rhea" id="RHEA-COMP:10731"/>
        <dbReference type="ChEBI" id="CHEBI:15377"/>
        <dbReference type="ChEBI" id="CHEBI:29969"/>
        <dbReference type="ChEBI" id="CHEBI:30089"/>
        <dbReference type="ChEBI" id="CHEBI:61930"/>
    </reaction>
    <physiologicalReaction direction="left-to-right" evidence="29">
        <dbReference type="Rhea" id="RHEA:58109"/>
    </physiologicalReaction>
</comment>
<keyword evidence="13" id="KW-0597">Phosphoprotein</keyword>
<keyword evidence="12" id="KW-0678">Repressor</keyword>
<dbReference type="GO" id="GO:0030424">
    <property type="term" value="C:axon"/>
    <property type="evidence" value="ECO:0007669"/>
    <property type="project" value="UniProtKB-SubCell"/>
</dbReference>
<dbReference type="GO" id="GO:0016740">
    <property type="term" value="F:transferase activity"/>
    <property type="evidence" value="ECO:0007669"/>
    <property type="project" value="UniProtKB-KW"/>
</dbReference>
<evidence type="ECO:0000256" key="25">
    <source>
        <dbReference type="ARBA" id="ARBA00023203"/>
    </source>
</evidence>
<dbReference type="InterPro" id="IPR023696">
    <property type="entry name" value="Ureohydrolase_dom_sf"/>
</dbReference>
<dbReference type="AlphaFoldDB" id="A0A8D2J7P1"/>
<evidence type="ECO:0000256" key="14">
    <source>
        <dbReference type="ARBA" id="ARBA00022679"/>
    </source>
</evidence>
<dbReference type="OMA" id="HTRSHVN"/>
<keyword evidence="11" id="KW-0963">Cytoplasm</keyword>
<evidence type="ECO:0000256" key="9">
    <source>
        <dbReference type="ARBA" id="ARBA00007738"/>
    </source>
</evidence>
<dbReference type="PROSITE" id="PS50271">
    <property type="entry name" value="ZF_UBP"/>
    <property type="match status" value="1"/>
</dbReference>
<dbReference type="PANTHER" id="PTHR10625:SF21">
    <property type="entry name" value="HISTONE DEACETYLASE 6"/>
    <property type="match status" value="1"/>
</dbReference>
<comment type="cofactor">
    <cofactor evidence="1">
        <name>Zn(2+)</name>
        <dbReference type="ChEBI" id="CHEBI:29105"/>
    </cofactor>
</comment>
<dbReference type="GO" id="GO:0005813">
    <property type="term" value="C:centrosome"/>
    <property type="evidence" value="ECO:0007669"/>
    <property type="project" value="UniProtKB-SubCell"/>
</dbReference>
<dbReference type="SUPFAM" id="SSF57850">
    <property type="entry name" value="RING/U-box"/>
    <property type="match status" value="1"/>
</dbReference>
<evidence type="ECO:0000256" key="23">
    <source>
        <dbReference type="ARBA" id="ARBA00023015"/>
    </source>
</evidence>
<evidence type="ECO:0000259" key="35">
    <source>
        <dbReference type="PROSITE" id="PS50271"/>
    </source>
</evidence>
<dbReference type="Ensembl" id="ENSVKKT00000004975.1">
    <property type="protein sequence ID" value="ENSVKKP00000004839.1"/>
    <property type="gene ID" value="ENSVKKG00000002584.1"/>
</dbReference>
<evidence type="ECO:0000256" key="11">
    <source>
        <dbReference type="ARBA" id="ARBA00022490"/>
    </source>
</evidence>
<reference evidence="36" key="2">
    <citation type="submission" date="2025-09" db="UniProtKB">
        <authorList>
            <consortium name="Ensembl"/>
        </authorList>
    </citation>
    <scope>IDENTIFICATION</scope>
</reference>
<dbReference type="GO" id="GO:0051646">
    <property type="term" value="P:mitochondrion localization"/>
    <property type="evidence" value="ECO:0007669"/>
    <property type="project" value="UniProtKB-ARBA"/>
</dbReference>
<evidence type="ECO:0000256" key="19">
    <source>
        <dbReference type="ARBA" id="ARBA00022801"/>
    </source>
</evidence>
<keyword evidence="20" id="KW-0862">Zinc</keyword>
<dbReference type="GO" id="GO:0051129">
    <property type="term" value="P:negative regulation of cellular component organization"/>
    <property type="evidence" value="ECO:0007669"/>
    <property type="project" value="UniProtKB-ARBA"/>
</dbReference>
<evidence type="ECO:0000256" key="30">
    <source>
        <dbReference type="ARBA" id="ARBA00050910"/>
    </source>
</evidence>
<dbReference type="PANTHER" id="PTHR10625">
    <property type="entry name" value="HISTONE DEACETYLASE HDAC1-RELATED"/>
    <property type="match status" value="1"/>
</dbReference>
<keyword evidence="25" id="KW-0009">Actin-binding</keyword>
<dbReference type="Pfam" id="PF02148">
    <property type="entry name" value="zf-UBP"/>
    <property type="match status" value="1"/>
</dbReference>
<keyword evidence="22" id="KW-0156">Chromatin regulator</keyword>
<dbReference type="Gene3D" id="3.30.40.10">
    <property type="entry name" value="Zinc/RING finger domain, C3HC4 (zinc finger)"/>
    <property type="match status" value="1"/>
</dbReference>
<evidence type="ECO:0000256" key="29">
    <source>
        <dbReference type="ARBA" id="ARBA00049136"/>
    </source>
</evidence>
<comment type="subcellular location">
    <subcellularLocation>
        <location evidence="7">Cell projection</location>
        <location evidence="7">Axon</location>
    </subcellularLocation>
    <subcellularLocation>
        <location evidence="4">Cell projection</location>
        <location evidence="4">Dendrite</location>
    </subcellularLocation>
    <subcellularLocation>
        <location evidence="2">Cytoplasm</location>
        <location evidence="2">Cytoskeleton</location>
        <location evidence="2">Cilium basal body</location>
    </subcellularLocation>
    <subcellularLocation>
        <location evidence="5">Cytoplasm</location>
        <location evidence="5">Cytoskeleton</location>
        <location evidence="5">Microtubule organizing center</location>
        <location evidence="5">Centrosome</location>
    </subcellularLocation>
    <subcellularLocation>
        <location evidence="3">Nucleus</location>
    </subcellularLocation>
    <subcellularLocation>
        <location evidence="6">Perikaryon</location>
    </subcellularLocation>
</comment>
<sequence length="864" mass="94009">MQRSFIFFYSPEYLALMKSTETMSEAELRSLSDTYDSVYLHPNSYRCACLAAGSVLQLVEMVLSGKLRNGLALVRPPGHHAQRNKMDGYCMFNNVGIAAQYARQKLGVERVLIVDWDVHHGQGIQYLFEDNPSILYFSIHRYEGGTFWPHLPESDCHAVGSGRGAGYNINVPWNQAGMQDADHLAAFLHVLLPVALEFQPQLVLVAAGFDAAVGDPKGEMAATPACFAHLTHLLMLLSGGKVVLSLEGGYHLQSLAEATCAVLKTLLGDPCPVLESPLIPCTQVPLFASPLSPSQHPELPQRVSRIFQRHGELRLTERCCRLPARLASEEELRMCHSLAYVEEVKSTAAMKPRDLHRQGDRYNSIYICANSYECARLATGSAFSAVEAVLSGKVQNAVAIVRPPGHHAESDTACGFCFFNSVALAARYAQRLAGQPMRVMILDWDVHHGNGTQHMFEDDPSILYVSLHRYDNGIFFPTSEDAGYDQVGVGPGKGFTLNVPWNCPRMGDPEYLAAFHQVIMPVGYEFNPELVLVSAGFDAARGDPLGGCLVSPECYAHMTHLLLSLAGGKVVLVLEGGYNLESIAESMTMCTRSLLGDPPPSLGRLKAPHPSALQSLACVAAVHRKYWKSLRLKGEPSLLGRGGVITPSFLPTCPVPAPLWEKPRTRAAKRTPVPDKIPIEPSQEPLDSPTAQPVAETVDDAMTVLGSLQLEDNFMEEGETASSSLSPDSSPVGEETRPKTGSSPEEMKPAAEPQKEGMSVGSSSAEGLLYAVTPLPWCPHLEAVLPVPPAGLNVLEPCAECGSKAENWVCLVCYKVCCGRYINQHMVAHNSETGHPLVLSFADLSAWCYECQAYIHHPVSCAML</sequence>
<dbReference type="SUPFAM" id="SSF52768">
    <property type="entry name" value="Arginase/deacetylase"/>
    <property type="match status" value="2"/>
</dbReference>